<reference evidence="2 3" key="1">
    <citation type="submission" date="2024-09" db="EMBL/GenBank/DDBJ databases">
        <authorList>
            <person name="Sun Q."/>
            <person name="Mori K."/>
        </authorList>
    </citation>
    <scope>NUCLEOTIDE SEQUENCE [LARGE SCALE GENOMIC DNA]</scope>
    <source>
        <strain evidence="2 3">CCM 7468</strain>
    </source>
</reference>
<dbReference type="EMBL" id="JBHLVZ010000014">
    <property type="protein sequence ID" value="MFC0385797.1"/>
    <property type="molecule type" value="Genomic_DNA"/>
</dbReference>
<evidence type="ECO:0000256" key="1">
    <source>
        <dbReference type="SAM" id="MobiDB-lite"/>
    </source>
</evidence>
<accession>A0ABV6IQB3</accession>
<protein>
    <submittedName>
        <fullName evidence="2">DUF2076 domain-containing protein</fullName>
    </submittedName>
</protein>
<dbReference type="Pfam" id="PF09849">
    <property type="entry name" value="DUF2076"/>
    <property type="match status" value="1"/>
</dbReference>
<comment type="caution">
    <text evidence="2">The sequence shown here is derived from an EMBL/GenBank/DDBJ whole genome shotgun (WGS) entry which is preliminary data.</text>
</comment>
<dbReference type="Proteomes" id="UP001589789">
    <property type="component" value="Unassembled WGS sequence"/>
</dbReference>
<evidence type="ECO:0000313" key="2">
    <source>
        <dbReference type="EMBL" id="MFC0385797.1"/>
    </source>
</evidence>
<proteinExistence type="predicted"/>
<keyword evidence="3" id="KW-1185">Reference proteome</keyword>
<dbReference type="InterPro" id="IPR018648">
    <property type="entry name" value="DUF2076"/>
</dbReference>
<organism evidence="2 3">
    <name type="scientific">Muricoccus vinaceus</name>
    <dbReference type="NCBI Taxonomy" id="424704"/>
    <lineage>
        <taxon>Bacteria</taxon>
        <taxon>Pseudomonadati</taxon>
        <taxon>Pseudomonadota</taxon>
        <taxon>Alphaproteobacteria</taxon>
        <taxon>Acetobacterales</taxon>
        <taxon>Roseomonadaceae</taxon>
        <taxon>Muricoccus</taxon>
    </lineage>
</organism>
<dbReference type="RefSeq" id="WP_377049946.1">
    <property type="nucleotide sequence ID" value="NZ_JBHLVZ010000014.1"/>
</dbReference>
<sequence>MPYTLRPEPIQPPPGAMHPAIMQQQGRGSCFLGTALTTAAGVAGGMVLGNALMGMLSGDTAEAATAAAGAVSNAAGAAMGAVGSFAEQAVSTPASSAWTDAAGDDASGFEDEDTRTDVGRASCPARRMERRASRKRRHPPTWGACRSVW</sequence>
<feature type="region of interest" description="Disordered" evidence="1">
    <location>
        <begin position="93"/>
        <end position="149"/>
    </location>
</feature>
<name>A0ABV6IQB3_9PROT</name>
<evidence type="ECO:0000313" key="3">
    <source>
        <dbReference type="Proteomes" id="UP001589789"/>
    </source>
</evidence>
<gene>
    <name evidence="2" type="ORF">ACFFIC_09525</name>
</gene>